<sequence length="84" mass="9813">MNIHEEISLIKEQFGDILGCITDDFDFKLDYSENHSRVCEFSAIINGIPYRYTLNWNLQTQTEDTFLQTIRAQLFDVLDGVVHL</sequence>
<gene>
    <name evidence="1" type="ORF">H9968_08630</name>
</gene>
<evidence type="ECO:0000313" key="2">
    <source>
        <dbReference type="Proteomes" id="UP000824049"/>
    </source>
</evidence>
<dbReference type="AlphaFoldDB" id="A0A9D2ELM6"/>
<accession>A0A9D2ELM6</accession>
<comment type="caution">
    <text evidence="1">The sequence shown here is derived from an EMBL/GenBank/DDBJ whole genome shotgun (WGS) entry which is preliminary data.</text>
</comment>
<name>A0A9D2ELM6_9FIRM</name>
<reference evidence="1" key="1">
    <citation type="journal article" date="2021" name="PeerJ">
        <title>Extensive microbial diversity within the chicken gut microbiome revealed by metagenomics and culture.</title>
        <authorList>
            <person name="Gilroy R."/>
            <person name="Ravi A."/>
            <person name="Getino M."/>
            <person name="Pursley I."/>
            <person name="Horton D.L."/>
            <person name="Alikhan N.F."/>
            <person name="Baker D."/>
            <person name="Gharbi K."/>
            <person name="Hall N."/>
            <person name="Watson M."/>
            <person name="Adriaenssens E.M."/>
            <person name="Foster-Nyarko E."/>
            <person name="Jarju S."/>
            <person name="Secka A."/>
            <person name="Antonio M."/>
            <person name="Oren A."/>
            <person name="Chaudhuri R.R."/>
            <person name="La Ragione R."/>
            <person name="Hildebrand F."/>
            <person name="Pallen M.J."/>
        </authorList>
    </citation>
    <scope>NUCLEOTIDE SEQUENCE</scope>
    <source>
        <strain evidence="1">CHK179-28034</strain>
    </source>
</reference>
<protein>
    <submittedName>
        <fullName evidence="1">Uncharacterized protein</fullName>
    </submittedName>
</protein>
<evidence type="ECO:0000313" key="1">
    <source>
        <dbReference type="EMBL" id="HIZ39973.1"/>
    </source>
</evidence>
<organism evidence="1 2">
    <name type="scientific">Candidatus Anaerobutyricum stercoris</name>
    <dbReference type="NCBI Taxonomy" id="2838457"/>
    <lineage>
        <taxon>Bacteria</taxon>
        <taxon>Bacillati</taxon>
        <taxon>Bacillota</taxon>
        <taxon>Clostridia</taxon>
        <taxon>Lachnospirales</taxon>
        <taxon>Lachnospiraceae</taxon>
        <taxon>Anaerobutyricum</taxon>
    </lineage>
</organism>
<dbReference type="Proteomes" id="UP000824049">
    <property type="component" value="Unassembled WGS sequence"/>
</dbReference>
<reference evidence="1" key="2">
    <citation type="submission" date="2021-04" db="EMBL/GenBank/DDBJ databases">
        <authorList>
            <person name="Gilroy R."/>
        </authorList>
    </citation>
    <scope>NUCLEOTIDE SEQUENCE</scope>
    <source>
        <strain evidence="1">CHK179-28034</strain>
    </source>
</reference>
<dbReference type="EMBL" id="DXBR01000076">
    <property type="protein sequence ID" value="HIZ39973.1"/>
    <property type="molecule type" value="Genomic_DNA"/>
</dbReference>
<proteinExistence type="predicted"/>